<dbReference type="GO" id="GO:0030313">
    <property type="term" value="C:cell envelope"/>
    <property type="evidence" value="ECO:0007669"/>
    <property type="project" value="UniProtKB-SubCell"/>
</dbReference>
<accession>A0A5Q5BQQ9</accession>
<reference evidence="6" key="1">
    <citation type="submission" date="2006-06" db="EMBL/GenBank/DDBJ databases">
        <title>Complete sequence of chromosome of Mycobacterium sp. MCS.</title>
        <authorList>
            <consortium name="US DOE Joint Genome Institute"/>
            <person name="Copeland A."/>
            <person name="Lucas S."/>
            <person name="Lapidus A."/>
            <person name="Barry K."/>
            <person name="Detter J.C."/>
            <person name="Glavina del Rio T."/>
            <person name="Hammon N."/>
            <person name="Israni S."/>
            <person name="Dalin E."/>
            <person name="Tice H."/>
            <person name="Pitluck S."/>
            <person name="Martinez M."/>
            <person name="Schmutz J."/>
            <person name="Larimer F."/>
            <person name="Land M."/>
            <person name="Hauser L."/>
            <person name="Kyrpides N."/>
            <person name="Kim E."/>
            <person name="Miller C.D."/>
            <person name="Hughes J.E."/>
            <person name="Anderson A.J."/>
            <person name="Sims R.C."/>
            <person name="Richardson P."/>
        </authorList>
    </citation>
    <scope>NUCLEOTIDE SEQUENCE [LARGE SCALE GENOMIC DNA]</scope>
    <source>
        <strain evidence="6">MCS</strain>
    </source>
</reference>
<keyword evidence="2" id="KW-0813">Transport</keyword>
<keyword evidence="3" id="KW-0479">Metal-binding</keyword>
<evidence type="ECO:0000313" key="6">
    <source>
        <dbReference type="EMBL" id="ABG10823.1"/>
    </source>
</evidence>
<proteinExistence type="predicted"/>
<gene>
    <name evidence="6" type="ordered locus">Mmcs_4719</name>
</gene>
<organism evidence="6">
    <name type="scientific">Mycobacterium sp. (strain MCS)</name>
    <dbReference type="NCBI Taxonomy" id="164756"/>
    <lineage>
        <taxon>Bacteria</taxon>
        <taxon>Bacillati</taxon>
        <taxon>Actinomycetota</taxon>
        <taxon>Actinomycetes</taxon>
        <taxon>Mycobacteriales</taxon>
        <taxon>Mycobacteriaceae</taxon>
        <taxon>Mycobacterium</taxon>
    </lineage>
</organism>
<dbReference type="PANTHER" id="PTHR42953">
    <property type="entry name" value="HIGH-AFFINITY ZINC UPTAKE SYSTEM PROTEIN ZNUA-RELATED"/>
    <property type="match status" value="1"/>
</dbReference>
<dbReference type="EMBL" id="CP000384">
    <property type="protein sequence ID" value="ABG10823.1"/>
    <property type="molecule type" value="Genomic_DNA"/>
</dbReference>
<keyword evidence="4" id="KW-0732">Signal</keyword>
<dbReference type="GO" id="GO:0030001">
    <property type="term" value="P:metal ion transport"/>
    <property type="evidence" value="ECO:0007669"/>
    <property type="project" value="InterPro"/>
</dbReference>
<dbReference type="InterPro" id="IPR006127">
    <property type="entry name" value="ZnuA-like"/>
</dbReference>
<dbReference type="PANTHER" id="PTHR42953:SF1">
    <property type="entry name" value="METAL-BINDING PROTEIN HI_0362-RELATED"/>
    <property type="match status" value="1"/>
</dbReference>
<protein>
    <submittedName>
        <fullName evidence="6">Periplasmic solute binding protein</fullName>
    </submittedName>
</protein>
<name>A0A5Q5BQQ9_MYCSS</name>
<evidence type="ECO:0000256" key="5">
    <source>
        <dbReference type="SAM" id="MobiDB-lite"/>
    </source>
</evidence>
<comment type="subcellular location">
    <subcellularLocation>
        <location evidence="1">Cell envelope</location>
    </subcellularLocation>
</comment>
<dbReference type="InterPro" id="IPR050492">
    <property type="entry name" value="Bact_metal-bind_prot9"/>
</dbReference>
<evidence type="ECO:0000256" key="3">
    <source>
        <dbReference type="ARBA" id="ARBA00022723"/>
    </source>
</evidence>
<dbReference type="KEGG" id="mmc:Mmcs_4719"/>
<feature type="region of interest" description="Disordered" evidence="5">
    <location>
        <begin position="1"/>
        <end position="22"/>
    </location>
</feature>
<evidence type="ECO:0000256" key="4">
    <source>
        <dbReference type="ARBA" id="ARBA00022729"/>
    </source>
</evidence>
<dbReference type="GO" id="GO:0046872">
    <property type="term" value="F:metal ion binding"/>
    <property type="evidence" value="ECO:0007669"/>
    <property type="project" value="UniProtKB-KW"/>
</dbReference>
<dbReference type="AlphaFoldDB" id="A0A5Q5BQQ9"/>
<evidence type="ECO:0000256" key="2">
    <source>
        <dbReference type="ARBA" id="ARBA00022448"/>
    </source>
</evidence>
<dbReference type="Gene3D" id="3.40.50.1980">
    <property type="entry name" value="Nitrogenase molybdenum iron protein domain"/>
    <property type="match status" value="2"/>
</dbReference>
<dbReference type="Pfam" id="PF01297">
    <property type="entry name" value="ZnuA"/>
    <property type="match status" value="1"/>
</dbReference>
<dbReference type="SUPFAM" id="SSF53807">
    <property type="entry name" value="Helical backbone' metal receptor"/>
    <property type="match status" value="1"/>
</dbReference>
<sequence>MTACSGGGDSAAPSAQPGGECPTEPVSVVVSVDQWGGIVSQLGGQCATVSTVVASSSVDPHDFEPAPKDAALFEGAQLIVVNGGHYDEWASKLAEGSAPDAPVIDAAEVSAEAADVGADMHAANPHIWYSPAAVTAVADAVTAELGRLAPDAADYFTERQAEFGDALAPYHQVIGSIKATAAGKTYAATENVFDDMAAAVGLTNRTPPGYQATAANESDPSPADLDAFLRLLGDRGVDVLIYNVQTEGSVPQQIRAAAERAGVPVVEVTESVPPGAASFQAWQVDQLSALAEALGVGG</sequence>
<evidence type="ECO:0000256" key="1">
    <source>
        <dbReference type="ARBA" id="ARBA00004196"/>
    </source>
</evidence>